<evidence type="ECO:0000256" key="3">
    <source>
        <dbReference type="ARBA" id="ARBA00023163"/>
    </source>
</evidence>
<keyword evidence="3" id="KW-0804">Transcription</keyword>
<reference evidence="5 6" key="1">
    <citation type="submission" date="2018-05" db="EMBL/GenBank/DDBJ databases">
        <title>Complete genome sequence of Arcticibacterium luteifluviistationis SM1504T, a cytophagaceae bacterium isolated from Arctic surface seawater.</title>
        <authorList>
            <person name="Li Y."/>
            <person name="Qin Q.-L."/>
        </authorList>
    </citation>
    <scope>NUCLEOTIDE SEQUENCE [LARGE SCALE GENOMIC DNA]</scope>
    <source>
        <strain evidence="5 6">SM1504</strain>
    </source>
</reference>
<keyword evidence="2" id="KW-0238">DNA-binding</keyword>
<dbReference type="InterPro" id="IPR014710">
    <property type="entry name" value="RmlC-like_jellyroll"/>
</dbReference>
<dbReference type="Gene3D" id="1.10.10.60">
    <property type="entry name" value="Homeodomain-like"/>
    <property type="match status" value="2"/>
</dbReference>
<dbReference type="InterPro" id="IPR018060">
    <property type="entry name" value="HTH_AraC"/>
</dbReference>
<dbReference type="InterPro" id="IPR018062">
    <property type="entry name" value="HTH_AraC-typ_CS"/>
</dbReference>
<dbReference type="InterPro" id="IPR011051">
    <property type="entry name" value="RmlC_Cupin_sf"/>
</dbReference>
<feature type="domain" description="HTH araC/xylS-type" evidence="4">
    <location>
        <begin position="176"/>
        <end position="274"/>
    </location>
</feature>
<dbReference type="KEGG" id="als:DJ013_00475"/>
<organism evidence="5 6">
    <name type="scientific">Arcticibacterium luteifluviistationis</name>
    <dbReference type="NCBI Taxonomy" id="1784714"/>
    <lineage>
        <taxon>Bacteria</taxon>
        <taxon>Pseudomonadati</taxon>
        <taxon>Bacteroidota</taxon>
        <taxon>Cytophagia</taxon>
        <taxon>Cytophagales</taxon>
        <taxon>Leadbetterellaceae</taxon>
        <taxon>Arcticibacterium</taxon>
    </lineage>
</organism>
<dbReference type="SUPFAM" id="SSF51182">
    <property type="entry name" value="RmlC-like cupins"/>
    <property type="match status" value="1"/>
</dbReference>
<dbReference type="GO" id="GO:0003700">
    <property type="term" value="F:DNA-binding transcription factor activity"/>
    <property type="evidence" value="ECO:0007669"/>
    <property type="project" value="InterPro"/>
</dbReference>
<evidence type="ECO:0000313" key="6">
    <source>
        <dbReference type="Proteomes" id="UP000249873"/>
    </source>
</evidence>
<sequence length="282" mass="32677">MKAVLEHIEPRRSTSVLFREISKPNFETPFHYHPELELTYIEKGRGVRHVGMKMEEFEEGDLVFLGANLPHCWLNRPDEDGSFVSSYVIQFHEDVFSESFLKLPEFSVLKALFSMANLGVKFKGQNFGQEMKSIFKKDESQRIIALLQLFLKLANAEKSILLDVAPVGKSNPDRFHLVFSYIIEHFREQISLENVAEIAGLTTTSFCRYFKNITGKTFFEVILEYRIEAVVQLLVTSNKRINEIAFETGFQDIPYFNRSFKKQIGMSPSQFREIRNTRIPAV</sequence>
<dbReference type="RefSeq" id="WP_111369849.1">
    <property type="nucleotide sequence ID" value="NZ_CP029480.1"/>
</dbReference>
<dbReference type="Pfam" id="PF07883">
    <property type="entry name" value="Cupin_2"/>
    <property type="match status" value="1"/>
</dbReference>
<dbReference type="AlphaFoldDB" id="A0A2Z4G6H5"/>
<dbReference type="PANTHER" id="PTHR43280:SF27">
    <property type="entry name" value="TRANSCRIPTIONAL REGULATOR MTLR"/>
    <property type="match status" value="1"/>
</dbReference>
<dbReference type="PRINTS" id="PR00032">
    <property type="entry name" value="HTHARAC"/>
</dbReference>
<evidence type="ECO:0000313" key="5">
    <source>
        <dbReference type="EMBL" id="AWV96747.1"/>
    </source>
</evidence>
<evidence type="ECO:0000256" key="2">
    <source>
        <dbReference type="ARBA" id="ARBA00023125"/>
    </source>
</evidence>
<name>A0A2Z4G6H5_9BACT</name>
<evidence type="ECO:0000259" key="4">
    <source>
        <dbReference type="PROSITE" id="PS01124"/>
    </source>
</evidence>
<dbReference type="PROSITE" id="PS01124">
    <property type="entry name" value="HTH_ARAC_FAMILY_2"/>
    <property type="match status" value="1"/>
</dbReference>
<gene>
    <name evidence="5" type="ORF">DJ013_00475</name>
</gene>
<dbReference type="Proteomes" id="UP000249873">
    <property type="component" value="Chromosome"/>
</dbReference>
<keyword evidence="6" id="KW-1185">Reference proteome</keyword>
<dbReference type="EMBL" id="CP029480">
    <property type="protein sequence ID" value="AWV96747.1"/>
    <property type="molecule type" value="Genomic_DNA"/>
</dbReference>
<dbReference type="GO" id="GO:0043565">
    <property type="term" value="F:sequence-specific DNA binding"/>
    <property type="evidence" value="ECO:0007669"/>
    <property type="project" value="InterPro"/>
</dbReference>
<dbReference type="PROSITE" id="PS00041">
    <property type="entry name" value="HTH_ARAC_FAMILY_1"/>
    <property type="match status" value="1"/>
</dbReference>
<dbReference type="InterPro" id="IPR020449">
    <property type="entry name" value="Tscrpt_reg_AraC-type_HTH"/>
</dbReference>
<dbReference type="CDD" id="cd06976">
    <property type="entry name" value="cupin_MtlR-like_N"/>
    <property type="match status" value="1"/>
</dbReference>
<dbReference type="InterPro" id="IPR009057">
    <property type="entry name" value="Homeodomain-like_sf"/>
</dbReference>
<keyword evidence="1" id="KW-0805">Transcription regulation</keyword>
<accession>A0A2Z4G6H5</accession>
<dbReference type="SMART" id="SM00342">
    <property type="entry name" value="HTH_ARAC"/>
    <property type="match status" value="1"/>
</dbReference>
<proteinExistence type="predicted"/>
<dbReference type="PANTHER" id="PTHR43280">
    <property type="entry name" value="ARAC-FAMILY TRANSCRIPTIONAL REGULATOR"/>
    <property type="match status" value="1"/>
</dbReference>
<dbReference type="Gene3D" id="2.60.120.10">
    <property type="entry name" value="Jelly Rolls"/>
    <property type="match status" value="1"/>
</dbReference>
<dbReference type="OrthoDB" id="792101at2"/>
<dbReference type="SUPFAM" id="SSF46689">
    <property type="entry name" value="Homeodomain-like"/>
    <property type="match status" value="2"/>
</dbReference>
<dbReference type="Pfam" id="PF12833">
    <property type="entry name" value="HTH_18"/>
    <property type="match status" value="1"/>
</dbReference>
<protein>
    <submittedName>
        <fullName evidence="5">AraC family transcriptional regulator</fullName>
    </submittedName>
</protein>
<dbReference type="InterPro" id="IPR013096">
    <property type="entry name" value="Cupin_2"/>
</dbReference>
<evidence type="ECO:0000256" key="1">
    <source>
        <dbReference type="ARBA" id="ARBA00023015"/>
    </source>
</evidence>